<evidence type="ECO:0000256" key="3">
    <source>
        <dbReference type="ARBA" id="ARBA00022475"/>
    </source>
</evidence>
<dbReference type="PROSITE" id="PS50928">
    <property type="entry name" value="ABC_TM1"/>
    <property type="match status" value="1"/>
</dbReference>
<name>A0A9D5M362_9FIRM</name>
<keyword evidence="6 7" id="KW-0472">Membrane</keyword>
<dbReference type="RefSeq" id="WP_226393227.1">
    <property type="nucleotide sequence ID" value="NZ_JADCKB010000020.1"/>
</dbReference>
<dbReference type="Gene3D" id="1.10.3720.10">
    <property type="entry name" value="MetI-like"/>
    <property type="match status" value="1"/>
</dbReference>
<evidence type="ECO:0000256" key="1">
    <source>
        <dbReference type="ARBA" id="ARBA00004651"/>
    </source>
</evidence>
<proteinExistence type="inferred from homology"/>
<comment type="subcellular location">
    <subcellularLocation>
        <location evidence="1 7">Cell membrane</location>
        <topology evidence="1 7">Multi-pass membrane protein</topology>
    </subcellularLocation>
</comment>
<keyword evidence="10" id="KW-1185">Reference proteome</keyword>
<comment type="caution">
    <text evidence="9">The sequence shown here is derived from an EMBL/GenBank/DDBJ whole genome shotgun (WGS) entry which is preliminary data.</text>
</comment>
<protein>
    <submittedName>
        <fullName evidence="9">Carbohydrate ABC transporter permease</fullName>
    </submittedName>
</protein>
<dbReference type="AlphaFoldDB" id="A0A9D5M362"/>
<dbReference type="CDD" id="cd06261">
    <property type="entry name" value="TM_PBP2"/>
    <property type="match status" value="1"/>
</dbReference>
<dbReference type="PANTHER" id="PTHR43744:SF9">
    <property type="entry name" value="POLYGALACTURONAN_RHAMNOGALACTURONAN TRANSPORT SYSTEM PERMEASE PROTEIN YTCP"/>
    <property type="match status" value="1"/>
</dbReference>
<evidence type="ECO:0000256" key="2">
    <source>
        <dbReference type="ARBA" id="ARBA00022448"/>
    </source>
</evidence>
<evidence type="ECO:0000256" key="4">
    <source>
        <dbReference type="ARBA" id="ARBA00022692"/>
    </source>
</evidence>
<keyword evidence="2 7" id="KW-0813">Transport</keyword>
<dbReference type="SUPFAM" id="SSF161098">
    <property type="entry name" value="MetI-like"/>
    <property type="match status" value="1"/>
</dbReference>
<evidence type="ECO:0000256" key="7">
    <source>
        <dbReference type="RuleBase" id="RU363032"/>
    </source>
</evidence>
<evidence type="ECO:0000313" key="9">
    <source>
        <dbReference type="EMBL" id="MBE5040673.1"/>
    </source>
</evidence>
<accession>A0A9D5M362</accession>
<feature type="transmembrane region" description="Helical" evidence="7">
    <location>
        <begin position="12"/>
        <end position="34"/>
    </location>
</feature>
<organism evidence="9 10">
    <name type="scientific">Ructibacterium gallinarum</name>
    <dbReference type="NCBI Taxonomy" id="2779355"/>
    <lineage>
        <taxon>Bacteria</taxon>
        <taxon>Bacillati</taxon>
        <taxon>Bacillota</taxon>
        <taxon>Clostridia</taxon>
        <taxon>Eubacteriales</taxon>
        <taxon>Oscillospiraceae</taxon>
        <taxon>Ructibacterium</taxon>
    </lineage>
</organism>
<dbReference type="InterPro" id="IPR000515">
    <property type="entry name" value="MetI-like"/>
</dbReference>
<feature type="transmembrane region" description="Helical" evidence="7">
    <location>
        <begin position="75"/>
        <end position="99"/>
    </location>
</feature>
<dbReference type="Pfam" id="PF00528">
    <property type="entry name" value="BPD_transp_1"/>
    <property type="match status" value="1"/>
</dbReference>
<keyword evidence="5 7" id="KW-1133">Transmembrane helix</keyword>
<sequence>MIKKSNSRKVFEVFNIVLMLFLSFIAIYPLIFVLNASFSDSNALLRNGGRPLWLPIDANIQAYKMVFSNKLLLTGYMNTIFVVVVGTILDVVLSAMCAYPLSKKGPMLNSIATKIIIFTMFFSGGLIPTYMLVKNIGLMDNIWALIIPASISTYNMIILRTGFSSIPESLTESALIDGASQIKILFKIMLPLVKPTLTVIALYYAVTRWNAWFDASIYLQRNSDRWPLQLILRQILIQNDVNTGETGVDQMQNVAESIKYATIIVATLPVVCIYPFVQKYFTKGVMIGAVKG</sequence>
<gene>
    <name evidence="9" type="ORF">INF28_09390</name>
</gene>
<dbReference type="InterPro" id="IPR035906">
    <property type="entry name" value="MetI-like_sf"/>
</dbReference>
<keyword evidence="4 7" id="KW-0812">Transmembrane</keyword>
<dbReference type="GO" id="GO:0055085">
    <property type="term" value="P:transmembrane transport"/>
    <property type="evidence" value="ECO:0007669"/>
    <property type="project" value="InterPro"/>
</dbReference>
<dbReference type="Proteomes" id="UP000806542">
    <property type="component" value="Unassembled WGS sequence"/>
</dbReference>
<comment type="similarity">
    <text evidence="7">Belongs to the binding-protein-dependent transport system permease family.</text>
</comment>
<feature type="transmembrane region" description="Helical" evidence="7">
    <location>
        <begin position="258"/>
        <end position="277"/>
    </location>
</feature>
<evidence type="ECO:0000256" key="5">
    <source>
        <dbReference type="ARBA" id="ARBA00022989"/>
    </source>
</evidence>
<evidence type="ECO:0000313" key="10">
    <source>
        <dbReference type="Proteomes" id="UP000806542"/>
    </source>
</evidence>
<dbReference type="GO" id="GO:0005886">
    <property type="term" value="C:plasma membrane"/>
    <property type="evidence" value="ECO:0007669"/>
    <property type="project" value="UniProtKB-SubCell"/>
</dbReference>
<evidence type="ECO:0000256" key="6">
    <source>
        <dbReference type="ARBA" id="ARBA00023136"/>
    </source>
</evidence>
<evidence type="ECO:0000259" key="8">
    <source>
        <dbReference type="PROSITE" id="PS50928"/>
    </source>
</evidence>
<reference evidence="9" key="1">
    <citation type="submission" date="2020-10" db="EMBL/GenBank/DDBJ databases">
        <title>ChiBAC.</title>
        <authorList>
            <person name="Zenner C."/>
            <person name="Hitch T.C.A."/>
            <person name="Clavel T."/>
        </authorList>
    </citation>
    <scope>NUCLEOTIDE SEQUENCE</scope>
    <source>
        <strain evidence="9">DSM 107454</strain>
    </source>
</reference>
<feature type="transmembrane region" description="Helical" evidence="7">
    <location>
        <begin position="111"/>
        <end position="130"/>
    </location>
</feature>
<keyword evidence="3" id="KW-1003">Cell membrane</keyword>
<dbReference type="PANTHER" id="PTHR43744">
    <property type="entry name" value="ABC TRANSPORTER PERMEASE PROTEIN MG189-RELATED-RELATED"/>
    <property type="match status" value="1"/>
</dbReference>
<dbReference type="EMBL" id="JADCKB010000020">
    <property type="protein sequence ID" value="MBE5040673.1"/>
    <property type="molecule type" value="Genomic_DNA"/>
</dbReference>
<feature type="domain" description="ABC transmembrane type-1" evidence="8">
    <location>
        <begin position="76"/>
        <end position="277"/>
    </location>
</feature>
<feature type="transmembrane region" description="Helical" evidence="7">
    <location>
        <begin position="142"/>
        <end position="163"/>
    </location>
</feature>
<feature type="transmembrane region" description="Helical" evidence="7">
    <location>
        <begin position="184"/>
        <end position="206"/>
    </location>
</feature>